<keyword evidence="4" id="KW-1185">Reference proteome</keyword>
<dbReference type="InterPro" id="IPR039760">
    <property type="entry name" value="MOFRL_protein"/>
</dbReference>
<organism evidence="3 4">
    <name type="scientific">Sphingomonas suaedae</name>
    <dbReference type="NCBI Taxonomy" id="2599297"/>
    <lineage>
        <taxon>Bacteria</taxon>
        <taxon>Pseudomonadati</taxon>
        <taxon>Pseudomonadota</taxon>
        <taxon>Alphaproteobacteria</taxon>
        <taxon>Sphingomonadales</taxon>
        <taxon>Sphingomonadaceae</taxon>
        <taxon>Sphingomonas</taxon>
    </lineage>
</organism>
<dbReference type="EMBL" id="CP042239">
    <property type="protein sequence ID" value="QDX27346.1"/>
    <property type="molecule type" value="Genomic_DNA"/>
</dbReference>
<evidence type="ECO:0000313" key="4">
    <source>
        <dbReference type="Proteomes" id="UP000318055"/>
    </source>
</evidence>
<dbReference type="Gene3D" id="3.40.50.10180">
    <property type="entry name" value="Glycerate kinase, MOFRL-like N-terminal domain"/>
    <property type="match status" value="1"/>
</dbReference>
<dbReference type="Pfam" id="PF05161">
    <property type="entry name" value="MOFRL"/>
    <property type="match status" value="1"/>
</dbReference>
<reference evidence="3 4" key="1">
    <citation type="submission" date="2019-07" db="EMBL/GenBank/DDBJ databases">
        <title>Sphingomonas alkalisoli sp. nov., isolated from rhizosphere soil of Suaedae salsa.</title>
        <authorList>
            <person name="Zhang H."/>
            <person name="Xu L."/>
            <person name="Zhang J.-X."/>
            <person name="Sun J.-Q."/>
        </authorList>
    </citation>
    <scope>NUCLEOTIDE SEQUENCE [LARGE SCALE GENOMIC DNA]</scope>
    <source>
        <strain evidence="3 4">XS-10</strain>
    </source>
</reference>
<dbReference type="SUPFAM" id="SSF82544">
    <property type="entry name" value="GckA/TtuD-like"/>
    <property type="match status" value="1"/>
</dbReference>
<evidence type="ECO:0000259" key="1">
    <source>
        <dbReference type="Pfam" id="PF05161"/>
    </source>
</evidence>
<dbReference type="Gene3D" id="3.40.1480.10">
    <property type="entry name" value="MOFRL domain"/>
    <property type="match status" value="1"/>
</dbReference>
<dbReference type="PANTHER" id="PTHR12227">
    <property type="entry name" value="GLYCERATE KINASE"/>
    <property type="match status" value="1"/>
</dbReference>
<dbReference type="PANTHER" id="PTHR12227:SF0">
    <property type="entry name" value="GLYCERATE KINASE"/>
    <property type="match status" value="1"/>
</dbReference>
<dbReference type="InterPro" id="IPR038614">
    <property type="entry name" value="GK_N_sf"/>
</dbReference>
<protein>
    <submittedName>
        <fullName evidence="3">Glycerate kinase</fullName>
    </submittedName>
</protein>
<dbReference type="RefSeq" id="WP_145848800.1">
    <property type="nucleotide sequence ID" value="NZ_CP042239.1"/>
</dbReference>
<dbReference type="GO" id="GO:0005737">
    <property type="term" value="C:cytoplasm"/>
    <property type="evidence" value="ECO:0007669"/>
    <property type="project" value="TreeGrafter"/>
</dbReference>
<keyword evidence="3" id="KW-0808">Transferase</keyword>
<dbReference type="GO" id="GO:0008887">
    <property type="term" value="F:glycerate kinase activity"/>
    <property type="evidence" value="ECO:0007669"/>
    <property type="project" value="InterPro"/>
</dbReference>
<name>A0A518RIQ1_9SPHN</name>
<dbReference type="KEGG" id="ssua:FPZ54_15925"/>
<feature type="domain" description="MOFRL" evidence="1">
    <location>
        <begin position="308"/>
        <end position="410"/>
    </location>
</feature>
<keyword evidence="3" id="KW-0418">Kinase</keyword>
<evidence type="ECO:0000259" key="2">
    <source>
        <dbReference type="Pfam" id="PF13660"/>
    </source>
</evidence>
<accession>A0A518RIQ1</accession>
<gene>
    <name evidence="3" type="ORF">FPZ54_15925</name>
</gene>
<sequence length="427" mass="43141">MAVASDRVTPDALLRTLFDVAVSSAQPDRCVPQALPEPPLGRTVVIGAGKAAAAMARAVERNWHAPLSGLVVTRHGHGVPCERIVVREAGHPVPDAAGIAATREMVALLDGLTADDLVLCLISGGGSALLAAPPPGVSLADLQSVSNRLLRSGAAIGEMNCVRKHLSMVAGGRLAEHVAPARLVTLAVSDVPGDDPAMIASGPTIADPTTRHEALAVLARFGIEAPAAIRDWLESARSETPKSGTLPDAEYRLIASPSLALEAAAEAARAAGVTPHVLGSDLEGEARDMGAAHAARALGAQRAGGLPCVLLSGGETSVTVRGTGRGGRNGEYLLALTHALDGARGIYALAADTDGIDGTEHNAGAITGPGTIAAAGRSCAEALANSDSYPFFAAADALVVTGPTFTNVNDFRAILVDAPGGKGGYSK</sequence>
<dbReference type="AlphaFoldDB" id="A0A518RIQ1"/>
<dbReference type="InterPro" id="IPR037035">
    <property type="entry name" value="GK-like_C_sf"/>
</dbReference>
<feature type="domain" description="MOFRL-associated" evidence="2">
    <location>
        <begin position="14"/>
        <end position="234"/>
    </location>
</feature>
<dbReference type="Proteomes" id="UP000318055">
    <property type="component" value="Chromosome"/>
</dbReference>
<dbReference type="InterPro" id="IPR025286">
    <property type="entry name" value="MOFRL_assoc_dom"/>
</dbReference>
<dbReference type="OrthoDB" id="9766552at2"/>
<proteinExistence type="predicted"/>
<dbReference type="InterPro" id="IPR007835">
    <property type="entry name" value="MOFRL"/>
</dbReference>
<evidence type="ECO:0000313" key="3">
    <source>
        <dbReference type="EMBL" id="QDX27346.1"/>
    </source>
</evidence>
<dbReference type="Pfam" id="PF13660">
    <property type="entry name" value="DUF4147"/>
    <property type="match status" value="1"/>
</dbReference>